<gene>
    <name evidence="1" type="ORF">ETU09_09595</name>
</gene>
<evidence type="ECO:0000313" key="1">
    <source>
        <dbReference type="EMBL" id="TWP26804.1"/>
    </source>
</evidence>
<evidence type="ECO:0000313" key="2">
    <source>
        <dbReference type="Proteomes" id="UP000319499"/>
    </source>
</evidence>
<keyword evidence="2" id="KW-1185">Reference proteome</keyword>
<proteinExistence type="predicted"/>
<protein>
    <submittedName>
        <fullName evidence="1">Uncharacterized protein</fullName>
    </submittedName>
</protein>
<dbReference type="Proteomes" id="UP000319499">
    <property type="component" value="Unassembled WGS sequence"/>
</dbReference>
<dbReference type="EMBL" id="SELH01000025">
    <property type="protein sequence ID" value="TWP26804.1"/>
    <property type="molecule type" value="Genomic_DNA"/>
</dbReference>
<accession>A0A563DAJ3</accession>
<organism evidence="1 2">
    <name type="scientific">Apibacter muscae</name>
    <dbReference type="NCBI Taxonomy" id="2509004"/>
    <lineage>
        <taxon>Bacteria</taxon>
        <taxon>Pseudomonadati</taxon>
        <taxon>Bacteroidota</taxon>
        <taxon>Flavobacteriia</taxon>
        <taxon>Flavobacteriales</taxon>
        <taxon>Weeksellaceae</taxon>
        <taxon>Apibacter</taxon>
    </lineage>
</organism>
<dbReference type="RefSeq" id="WP_146293343.1">
    <property type="nucleotide sequence ID" value="NZ_SELH01000025.1"/>
</dbReference>
<sequence>MKKVQITLFLLIFFSLSNCNGQNKDEKLEISKNIINNEKIIDVEKILKKQIMAGASGLYDEITDGETYNYESKDLEVTIPILKNQLQSLGFKFLDNNLFDQKIKIIFGRIIDSQSNSKYLYLSPAEKCQREILFNRNRYTSSANIPSYYIIKNDNFITDLYAIPELINYQKEYPEIAKIEDTIDTHIIKDGIKIQLYKWKAEEDLINRRRFNQQLLVARNKYLFNDDKSQFVWLTNNDEYFMRSLVTTFGYTEDKKLLNWVIENTDLDLYSLKNKGKFNYEEFGSLFWTKKCNGVLKLHPNTFKLFQELYKPNDNSTMRFLLDNIKEYLNYLFNDKIYNGILTKEERLKIGANLVYFAEQYKYNTDYNSNERMMGRLRYFLDDDSVGILMKNNYYNLPKFKQWWDKALYDQDYVIECEYDGVCGRDNPGPDPRDPKYKYSFLERK</sequence>
<name>A0A563DAJ3_9FLAO</name>
<dbReference type="OrthoDB" id="767755at2"/>
<dbReference type="AlphaFoldDB" id="A0A563DAJ3"/>
<reference evidence="1 2" key="1">
    <citation type="submission" date="2019-02" db="EMBL/GenBank/DDBJ databases">
        <title>Apibacter muscae sp. nov.: a novel member of the house fly microbiota.</title>
        <authorList>
            <person name="Park R."/>
        </authorList>
    </citation>
    <scope>NUCLEOTIDE SEQUENCE [LARGE SCALE GENOMIC DNA]</scope>
    <source>
        <strain evidence="1 2">AL1</strain>
    </source>
</reference>
<comment type="caution">
    <text evidence="1">The sequence shown here is derived from an EMBL/GenBank/DDBJ whole genome shotgun (WGS) entry which is preliminary data.</text>
</comment>